<dbReference type="OrthoDB" id="7055978at2"/>
<evidence type="ECO:0000313" key="1">
    <source>
        <dbReference type="EMBL" id="AOX18825.1"/>
    </source>
</evidence>
<dbReference type="Proteomes" id="UP000179145">
    <property type="component" value="Plasmid pKB14400_3"/>
</dbReference>
<dbReference type="KEGG" id="kba:A0U89_16170"/>
<dbReference type="RefSeq" id="WP_070404260.1">
    <property type="nucleotide sequence ID" value="NZ_BJVW01000035.1"/>
</dbReference>
<accession>A0A1D8UYU0</accession>
<sequence>MCRTKQYTVICTRDGIELGRDVFSEPLNAHGYFGPIDKDKAAKEVFDRLTLYEIADLDECDFWIEPGNKT</sequence>
<proteinExistence type="predicted"/>
<name>A0A1D8UYU0_9PROT</name>
<keyword evidence="2" id="KW-1185">Reference proteome</keyword>
<evidence type="ECO:0000313" key="2">
    <source>
        <dbReference type="Proteomes" id="UP000179145"/>
    </source>
</evidence>
<organism evidence="1 2">
    <name type="scientific">Kozakia baliensis</name>
    <dbReference type="NCBI Taxonomy" id="153496"/>
    <lineage>
        <taxon>Bacteria</taxon>
        <taxon>Pseudomonadati</taxon>
        <taxon>Pseudomonadota</taxon>
        <taxon>Alphaproteobacteria</taxon>
        <taxon>Acetobacterales</taxon>
        <taxon>Acetobacteraceae</taxon>
        <taxon>Kozakia</taxon>
    </lineage>
</organism>
<protein>
    <submittedName>
        <fullName evidence="1">Uncharacterized protein</fullName>
    </submittedName>
</protein>
<geneLocation type="plasmid" evidence="2">
    <name>pkb14400_3</name>
</geneLocation>
<dbReference type="AlphaFoldDB" id="A0A1D8UYU0"/>
<dbReference type="EMBL" id="CP014677">
    <property type="protein sequence ID" value="AOX18825.1"/>
    <property type="molecule type" value="Genomic_DNA"/>
</dbReference>
<gene>
    <name evidence="1" type="ORF">A0U89_16170</name>
</gene>
<reference evidence="1 2" key="1">
    <citation type="journal article" date="2016" name="Microb. Cell Fact.">
        <title>Dissection of exopolysaccharide biosynthesis in Kozakia baliensis.</title>
        <authorList>
            <person name="Brandt J.U."/>
            <person name="Jakob F."/>
            <person name="Behr J."/>
            <person name="Geissler A.J."/>
            <person name="Vogel R.F."/>
        </authorList>
    </citation>
    <scope>NUCLEOTIDE SEQUENCE [LARGE SCALE GENOMIC DNA]</scope>
    <source>
        <strain evidence="1 2">DSM 14400</strain>
        <plasmid evidence="2">Plasmid pkb14400_3</plasmid>
    </source>
</reference>
<keyword evidence="1" id="KW-0614">Plasmid</keyword>